<evidence type="ECO:0000313" key="4">
    <source>
        <dbReference type="Proteomes" id="UP000006251"/>
    </source>
</evidence>
<feature type="transmembrane region" description="Helical" evidence="1">
    <location>
        <begin position="175"/>
        <end position="195"/>
    </location>
</feature>
<sequence>MNRIIKTLLAVTALVLAGTASATLIVSGAGNGVCTTNQYTSTCTLVNITPHSAWQTNNPFGNGAVWVSSLDSGIGGITIPSSNTTPYMTITEMFWGNAFSLDIWADDTASVYVDGLLVISENLSQGTCAIGSIGCEPNENGSVSGSWGVNAWHTVRIDVYQTGGSVAGALYSGSYNVPVSGSLALLGLGLVGLMISRKKKA</sequence>
<keyword evidence="1" id="KW-1133">Transmembrane helix</keyword>
<keyword evidence="1" id="KW-0812">Transmembrane</keyword>
<dbReference type="AlphaFoldDB" id="K6YAB2"/>
<evidence type="ECO:0008006" key="5">
    <source>
        <dbReference type="Google" id="ProtNLM"/>
    </source>
</evidence>
<protein>
    <recommendedName>
        <fullName evidence="5">PEP-CTERM protein-sorting domain-containing protein</fullName>
    </recommendedName>
</protein>
<name>K6YAB2_9ALTE</name>
<comment type="caution">
    <text evidence="3">The sequence shown here is derived from an EMBL/GenBank/DDBJ whole genome shotgun (WGS) entry which is preliminary data.</text>
</comment>
<dbReference type="NCBIfam" id="TIGR02595">
    <property type="entry name" value="PEP_CTERM"/>
    <property type="match status" value="1"/>
</dbReference>
<feature type="chain" id="PRO_5003897271" description="PEP-CTERM protein-sorting domain-containing protein" evidence="2">
    <location>
        <begin position="23"/>
        <end position="201"/>
    </location>
</feature>
<dbReference type="Proteomes" id="UP000006251">
    <property type="component" value="Unassembled WGS sequence"/>
</dbReference>
<proteinExistence type="predicted"/>
<evidence type="ECO:0000313" key="3">
    <source>
        <dbReference type="EMBL" id="GAC29689.1"/>
    </source>
</evidence>
<evidence type="ECO:0000256" key="1">
    <source>
        <dbReference type="SAM" id="Phobius"/>
    </source>
</evidence>
<evidence type="ECO:0000256" key="2">
    <source>
        <dbReference type="SAM" id="SignalP"/>
    </source>
</evidence>
<keyword evidence="1" id="KW-0472">Membrane</keyword>
<reference evidence="4" key="1">
    <citation type="journal article" date="2014" name="Environ. Microbiol.">
        <title>Comparative genomics of the marine bacterial genus Glaciecola reveals the high degree of genomic diversity and genomic characteristic for cold adaptation.</title>
        <authorList>
            <person name="Qin Q.L."/>
            <person name="Xie B.B."/>
            <person name="Yu Y."/>
            <person name="Shu Y.L."/>
            <person name="Rong J.C."/>
            <person name="Zhang Y.J."/>
            <person name="Zhao D.L."/>
            <person name="Chen X.L."/>
            <person name="Zhang X.Y."/>
            <person name="Chen B."/>
            <person name="Zhou B.C."/>
            <person name="Zhang Y.Z."/>
        </authorList>
    </citation>
    <scope>NUCLEOTIDE SEQUENCE [LARGE SCALE GENOMIC DNA]</scope>
    <source>
        <strain evidence="4">ACAM 615</strain>
    </source>
</reference>
<dbReference type="RefSeq" id="WP_006012937.1">
    <property type="nucleotide sequence ID" value="NZ_BAEQ01000050.1"/>
</dbReference>
<feature type="signal peptide" evidence="2">
    <location>
        <begin position="1"/>
        <end position="22"/>
    </location>
</feature>
<dbReference type="EMBL" id="BAEQ01000050">
    <property type="protein sequence ID" value="GAC29689.1"/>
    <property type="molecule type" value="Genomic_DNA"/>
</dbReference>
<keyword evidence="2" id="KW-0732">Signal</keyword>
<gene>
    <name evidence="3" type="ORF">GPAL_2838</name>
</gene>
<dbReference type="InterPro" id="IPR013424">
    <property type="entry name" value="Ice-binding_C"/>
</dbReference>
<organism evidence="3 4">
    <name type="scientific">Brumicola pallidula DSM 14239 = ACAM 615</name>
    <dbReference type="NCBI Taxonomy" id="1121922"/>
    <lineage>
        <taxon>Bacteria</taxon>
        <taxon>Pseudomonadati</taxon>
        <taxon>Pseudomonadota</taxon>
        <taxon>Gammaproteobacteria</taxon>
        <taxon>Alteromonadales</taxon>
        <taxon>Alteromonadaceae</taxon>
        <taxon>Brumicola</taxon>
    </lineage>
</organism>
<keyword evidence="4" id="KW-1185">Reference proteome</keyword>
<accession>K6YAB2</accession>